<evidence type="ECO:0000313" key="1">
    <source>
        <dbReference type="EMBL" id="KAL1197056.1"/>
    </source>
</evidence>
<dbReference type="PANTHER" id="PTHR37758">
    <property type="entry name" value="OS03G0334300 PROTEIN"/>
    <property type="match status" value="1"/>
</dbReference>
<proteinExistence type="predicted"/>
<comment type="caution">
    <text evidence="1">The sequence shown here is derived from an EMBL/GenBank/DDBJ whole genome shotgun (WGS) entry which is preliminary data.</text>
</comment>
<keyword evidence="2" id="KW-1185">Reference proteome</keyword>
<dbReference type="PANTHER" id="PTHR37758:SF1">
    <property type="entry name" value="OS03G0334300 PROTEIN"/>
    <property type="match status" value="1"/>
</dbReference>
<dbReference type="AlphaFoldDB" id="A0ABD1AE08"/>
<name>A0ABD1AE08_CARAN</name>
<gene>
    <name evidence="1" type="ORF">V5N11_024848</name>
</gene>
<sequence length="188" mass="21207">MEAISQTCTKIITNTSPRTHQTLASVKAIPQTKLSLNKKKERWVAAARCVASGSGYAAAMEPITPEEEEELTQRRGICGGETNRGVWELLECLEKEAIMGEDDGKDPTDYNRRAKIFDKSSKIFKEQRDQSPLECLEKEAIMGDDDGIDPEDYNRRAKIFDKSSKIFKNIKEQRDQSPSVRCTKMGQT</sequence>
<reference evidence="1 2" key="1">
    <citation type="submission" date="2024-04" db="EMBL/GenBank/DDBJ databases">
        <title>Genome assembly C_amara_ONT_v2.</title>
        <authorList>
            <person name="Yant L."/>
            <person name="Moore C."/>
            <person name="Slenker M."/>
        </authorList>
    </citation>
    <scope>NUCLEOTIDE SEQUENCE [LARGE SCALE GENOMIC DNA]</scope>
    <source>
        <tissue evidence="1">Leaf</tissue>
    </source>
</reference>
<accession>A0ABD1AE08</accession>
<evidence type="ECO:0000313" key="2">
    <source>
        <dbReference type="Proteomes" id="UP001558713"/>
    </source>
</evidence>
<organism evidence="1 2">
    <name type="scientific">Cardamine amara subsp. amara</name>
    <dbReference type="NCBI Taxonomy" id="228776"/>
    <lineage>
        <taxon>Eukaryota</taxon>
        <taxon>Viridiplantae</taxon>
        <taxon>Streptophyta</taxon>
        <taxon>Embryophyta</taxon>
        <taxon>Tracheophyta</taxon>
        <taxon>Spermatophyta</taxon>
        <taxon>Magnoliopsida</taxon>
        <taxon>eudicotyledons</taxon>
        <taxon>Gunneridae</taxon>
        <taxon>Pentapetalae</taxon>
        <taxon>rosids</taxon>
        <taxon>malvids</taxon>
        <taxon>Brassicales</taxon>
        <taxon>Brassicaceae</taxon>
        <taxon>Cardamineae</taxon>
        <taxon>Cardamine</taxon>
    </lineage>
</organism>
<dbReference type="EMBL" id="JBANAX010000696">
    <property type="protein sequence ID" value="KAL1197056.1"/>
    <property type="molecule type" value="Genomic_DNA"/>
</dbReference>
<protein>
    <submittedName>
        <fullName evidence="1">Uncharacterized protein</fullName>
    </submittedName>
</protein>
<dbReference type="Proteomes" id="UP001558713">
    <property type="component" value="Unassembled WGS sequence"/>
</dbReference>